<reference evidence="1 2" key="1">
    <citation type="submission" date="2023-06" db="EMBL/GenBank/DDBJ databases">
        <authorList>
            <person name="Ham H."/>
            <person name="Park D.S."/>
        </authorList>
    </citation>
    <scope>NUCLEOTIDE SEQUENCE [LARGE SCALE GENOMIC DNA]</scope>
    <source>
        <strain evidence="1 2">KACC 17005</strain>
    </source>
</reference>
<gene>
    <name evidence="1" type="ORF">QRO08_16160</name>
</gene>
<dbReference type="Proteomes" id="UP001242732">
    <property type="component" value="Chromosome"/>
</dbReference>
<dbReference type="RefSeq" id="WP_011794848.1">
    <property type="nucleotide sequence ID" value="NZ_CP023687.1"/>
</dbReference>
<dbReference type="GeneID" id="79793246"/>
<proteinExistence type="predicted"/>
<accession>A0ABY9AKW8</accession>
<sequence>MAKFSTGLRNGMLESTGFKEALQGSVLKIYGGAVPDDADAAVSGTLLATLTDNGGSGGLNFGAAAGGILSKDTAQVWKTNSIPTTGSATYFRLSPASDDGSASTTVPRLQGTIAAINADMNVSNTLFTAGQPWTLNYFAVALPTLQ</sequence>
<protein>
    <submittedName>
        <fullName evidence="1">Uncharacterized protein</fullName>
    </submittedName>
</protein>
<name>A0ABY9AKW8_PARCI</name>
<dbReference type="EMBL" id="CP127363">
    <property type="protein sequence ID" value="WIY47362.1"/>
    <property type="molecule type" value="Genomic_DNA"/>
</dbReference>
<keyword evidence="2" id="KW-1185">Reference proteome</keyword>
<evidence type="ECO:0000313" key="2">
    <source>
        <dbReference type="Proteomes" id="UP001242732"/>
    </source>
</evidence>
<organism evidence="1 2">
    <name type="scientific">Paracidovorax citrulli</name>
    <name type="common">Acidovorax citrulli</name>
    <dbReference type="NCBI Taxonomy" id="80869"/>
    <lineage>
        <taxon>Bacteria</taxon>
        <taxon>Pseudomonadati</taxon>
        <taxon>Pseudomonadota</taxon>
        <taxon>Betaproteobacteria</taxon>
        <taxon>Burkholderiales</taxon>
        <taxon>Comamonadaceae</taxon>
        <taxon>Paracidovorax</taxon>
    </lineage>
</organism>
<evidence type="ECO:0000313" key="1">
    <source>
        <dbReference type="EMBL" id="WIY47362.1"/>
    </source>
</evidence>